<name>A0A392RGX5_9FABA</name>
<evidence type="ECO:0000313" key="1">
    <source>
        <dbReference type="EMBL" id="MCI35040.1"/>
    </source>
</evidence>
<proteinExistence type="predicted"/>
<dbReference type="EMBL" id="LXQA010219638">
    <property type="protein sequence ID" value="MCI35040.1"/>
    <property type="molecule type" value="Genomic_DNA"/>
</dbReference>
<organism evidence="1 2">
    <name type="scientific">Trifolium medium</name>
    <dbReference type="NCBI Taxonomy" id="97028"/>
    <lineage>
        <taxon>Eukaryota</taxon>
        <taxon>Viridiplantae</taxon>
        <taxon>Streptophyta</taxon>
        <taxon>Embryophyta</taxon>
        <taxon>Tracheophyta</taxon>
        <taxon>Spermatophyta</taxon>
        <taxon>Magnoliopsida</taxon>
        <taxon>eudicotyledons</taxon>
        <taxon>Gunneridae</taxon>
        <taxon>Pentapetalae</taxon>
        <taxon>rosids</taxon>
        <taxon>fabids</taxon>
        <taxon>Fabales</taxon>
        <taxon>Fabaceae</taxon>
        <taxon>Papilionoideae</taxon>
        <taxon>50 kb inversion clade</taxon>
        <taxon>NPAAA clade</taxon>
        <taxon>Hologalegina</taxon>
        <taxon>IRL clade</taxon>
        <taxon>Trifolieae</taxon>
        <taxon>Trifolium</taxon>
    </lineage>
</organism>
<dbReference type="AlphaFoldDB" id="A0A392RGX5"/>
<reference evidence="1 2" key="1">
    <citation type="journal article" date="2018" name="Front. Plant Sci.">
        <title>Red Clover (Trifolium pratense) and Zigzag Clover (T. medium) - A Picture of Genomic Similarities and Differences.</title>
        <authorList>
            <person name="Dluhosova J."/>
            <person name="Istvanek J."/>
            <person name="Nedelnik J."/>
            <person name="Repkova J."/>
        </authorList>
    </citation>
    <scope>NUCLEOTIDE SEQUENCE [LARGE SCALE GENOMIC DNA]</scope>
    <source>
        <strain evidence="2">cv. 10/8</strain>
        <tissue evidence="1">Leaf</tissue>
    </source>
</reference>
<sequence>MAEHRLMTDAQFAEMEERRTKQFDRIDFLLEALLQKHNCSQSSFRGAMNSCQETLRQPFRSNHISLLLNRRENLISAWQNCHDKSSNRVQE</sequence>
<keyword evidence="2" id="KW-1185">Reference proteome</keyword>
<accession>A0A392RGX5</accession>
<protein>
    <submittedName>
        <fullName evidence="1">Uncharacterized protein</fullName>
    </submittedName>
</protein>
<dbReference type="Proteomes" id="UP000265520">
    <property type="component" value="Unassembled WGS sequence"/>
</dbReference>
<comment type="caution">
    <text evidence="1">The sequence shown here is derived from an EMBL/GenBank/DDBJ whole genome shotgun (WGS) entry which is preliminary data.</text>
</comment>
<evidence type="ECO:0000313" key="2">
    <source>
        <dbReference type="Proteomes" id="UP000265520"/>
    </source>
</evidence>